<dbReference type="RefSeq" id="WP_042494983.1">
    <property type="nucleotide sequence ID" value="NZ_BBNU01000001.1"/>
</dbReference>
<proteinExistence type="predicted"/>
<dbReference type="Pfam" id="PF00535">
    <property type="entry name" value="Glycos_transf_2"/>
    <property type="match status" value="1"/>
</dbReference>
<dbReference type="InterPro" id="IPR001173">
    <property type="entry name" value="Glyco_trans_2-like"/>
</dbReference>
<dbReference type="PANTHER" id="PTHR43685">
    <property type="entry name" value="GLYCOSYLTRANSFERASE"/>
    <property type="match status" value="1"/>
</dbReference>
<dbReference type="InterPro" id="IPR029044">
    <property type="entry name" value="Nucleotide-diphossugar_trans"/>
</dbReference>
<organism evidence="2 3">
    <name type="scientific">Algibacter lectus</name>
    <dbReference type="NCBI Taxonomy" id="221126"/>
    <lineage>
        <taxon>Bacteria</taxon>
        <taxon>Pseudomonadati</taxon>
        <taxon>Bacteroidota</taxon>
        <taxon>Flavobacteriia</taxon>
        <taxon>Flavobacteriales</taxon>
        <taxon>Flavobacteriaceae</taxon>
        <taxon>Algibacter</taxon>
    </lineage>
</organism>
<dbReference type="STRING" id="221126.SAMN04489722_102263"/>
<dbReference type="AlphaFoldDB" id="A0A090WQH3"/>
<name>A0A090WQH3_9FLAO</name>
<dbReference type="Proteomes" id="UP000029643">
    <property type="component" value="Unassembled WGS sequence"/>
</dbReference>
<feature type="domain" description="Glycosyltransferase 2-like" evidence="1">
    <location>
        <begin position="4"/>
        <end position="166"/>
    </location>
</feature>
<dbReference type="GO" id="GO:0016740">
    <property type="term" value="F:transferase activity"/>
    <property type="evidence" value="ECO:0007669"/>
    <property type="project" value="UniProtKB-KW"/>
</dbReference>
<keyword evidence="2" id="KW-0808">Transferase</keyword>
<accession>A0A090WQH3</accession>
<evidence type="ECO:0000259" key="1">
    <source>
        <dbReference type="Pfam" id="PF00535"/>
    </source>
</evidence>
<gene>
    <name evidence="2" type="ORF">JCM19274_5342</name>
</gene>
<comment type="caution">
    <text evidence="2">The sequence shown here is derived from an EMBL/GenBank/DDBJ whole genome shotgun (WGS) entry which is preliminary data.</text>
</comment>
<dbReference type="PANTHER" id="PTHR43685:SF2">
    <property type="entry name" value="GLYCOSYLTRANSFERASE 2-LIKE DOMAIN-CONTAINING PROTEIN"/>
    <property type="match status" value="1"/>
</dbReference>
<evidence type="ECO:0000313" key="3">
    <source>
        <dbReference type="Proteomes" id="UP000029643"/>
    </source>
</evidence>
<evidence type="ECO:0000313" key="2">
    <source>
        <dbReference type="EMBL" id="GAL77629.1"/>
    </source>
</evidence>
<dbReference type="InterPro" id="IPR050834">
    <property type="entry name" value="Glycosyltransf_2"/>
</dbReference>
<dbReference type="CDD" id="cd00761">
    <property type="entry name" value="Glyco_tranf_GTA_type"/>
    <property type="match status" value="1"/>
</dbReference>
<reference evidence="2 3" key="1">
    <citation type="journal article" date="2014" name="Genome Announc.">
        <title>Draft Genome Sequences of Marine Flavobacterium Algibacter lectus Strains SS8 and NR4.</title>
        <authorList>
            <person name="Takatani N."/>
            <person name="Nakanishi M."/>
            <person name="Meirelles P."/>
            <person name="Mino S."/>
            <person name="Suda W."/>
            <person name="Oshima K."/>
            <person name="Hattori M."/>
            <person name="Ohkuma M."/>
            <person name="Hosokawa M."/>
            <person name="Miyashita K."/>
            <person name="Thompson F.L."/>
            <person name="Niwa A."/>
            <person name="Sawabe T."/>
            <person name="Sawabe T."/>
        </authorList>
    </citation>
    <scope>NUCLEOTIDE SEQUENCE [LARGE SCALE GENOMIC DNA]</scope>
    <source>
        <strain evidence="3">JCM19274</strain>
    </source>
</reference>
<dbReference type="EMBL" id="BBNU01000001">
    <property type="protein sequence ID" value="GAL77629.1"/>
    <property type="molecule type" value="Genomic_DNA"/>
</dbReference>
<dbReference type="SUPFAM" id="SSF53448">
    <property type="entry name" value="Nucleotide-diphospho-sugar transferases"/>
    <property type="match status" value="1"/>
</dbReference>
<sequence length="306" mass="35356">MLVSVIIPTYKRSTRLSIAIESVLQQTHKAIEVIIVDDNGNTPYRTETKKILEPYLKNNTLTYISHDKNQGGCIARNTGAFAATGEYIAFLDDDDFYEPSKLELQLEFLEANKNLDACMCSMFRVDENGKQIISRENTARGINLKDTILDGNLFTSMLLIKRDVFKTLQGFSDIPRFQDKYFHYKFLAQNYKIGVLDQPLLTLVEHNDIRISLTANRKVIDALSILRAFEIKHQSIFNKKEQKYLSHRFYYNKAYNLCEGNINQKTHAFFNILKSLPYYTGDFNLLKLTIKTLTPNFILNYKNAKA</sequence>
<protein>
    <submittedName>
        <fullName evidence="2">Beta-1,3-glucosyltransferase</fullName>
    </submittedName>
</protein>
<dbReference type="Gene3D" id="3.90.550.10">
    <property type="entry name" value="Spore Coat Polysaccharide Biosynthesis Protein SpsA, Chain A"/>
    <property type="match status" value="1"/>
</dbReference>